<evidence type="ECO:0000313" key="2">
    <source>
        <dbReference type="EMBL" id="EQB07823.1"/>
    </source>
</evidence>
<sequence>MRLGAGTIADSLLFGREKVRGHTDFSDFWPHYLREHARPGTRAMHYAGTSLALLLAGMLPLAGRWWMIPALPLAGYGFAWISHSLIERNRPATFRHPLWSLRADLRMWYRFVTGRMKHELAIAGVRPDGSIDPAKQRPL</sequence>
<dbReference type="PATRIC" id="fig|1329909.3.peg.1826"/>
<dbReference type="EMBL" id="ATHO01000076">
    <property type="protein sequence ID" value="EQB07823.1"/>
    <property type="molecule type" value="Genomic_DNA"/>
</dbReference>
<dbReference type="Proteomes" id="UP000015525">
    <property type="component" value="Unassembled WGS sequence"/>
</dbReference>
<proteinExistence type="predicted"/>
<organism evidence="2 3">
    <name type="scientific">Sphingobium quisquiliarum P25</name>
    <dbReference type="NCBI Taxonomy" id="1329909"/>
    <lineage>
        <taxon>Bacteria</taxon>
        <taxon>Pseudomonadati</taxon>
        <taxon>Pseudomonadota</taxon>
        <taxon>Alphaproteobacteria</taxon>
        <taxon>Sphingomonadales</taxon>
        <taxon>Sphingomonadaceae</taxon>
        <taxon>Sphingobium</taxon>
    </lineage>
</organism>
<dbReference type="AlphaFoldDB" id="T0H6Y0"/>
<protein>
    <recommendedName>
        <fullName evidence="4">DUF962 domain-containing protein</fullName>
    </recommendedName>
</protein>
<evidence type="ECO:0000256" key="1">
    <source>
        <dbReference type="SAM" id="Phobius"/>
    </source>
</evidence>
<keyword evidence="1" id="KW-0812">Transmembrane</keyword>
<name>T0H6Y0_9SPHN</name>
<reference evidence="2 3" key="1">
    <citation type="journal article" date="2013" name="Genome Announc.">
        <title>Draft Genome Sequence of Sphingobium quisquiliarum Strain P25T, a Novel Hexachlorocyclohexane (HCH)-Degrading Bacterium Isolated from an HCH Dumpsite.</title>
        <authorList>
            <person name="Kumar Singh A."/>
            <person name="Sangwan N."/>
            <person name="Sharma A."/>
            <person name="Gupta V."/>
            <person name="Khurana J.P."/>
            <person name="Lal R."/>
        </authorList>
    </citation>
    <scope>NUCLEOTIDE SEQUENCE [LARGE SCALE GENOMIC DNA]</scope>
    <source>
        <strain evidence="2 3">P25</strain>
    </source>
</reference>
<keyword evidence="1" id="KW-1133">Transmembrane helix</keyword>
<dbReference type="PANTHER" id="PTHR34205:SF2">
    <property type="entry name" value="DUF962 DOMAIN-CONTAINING PROTEIN"/>
    <property type="match status" value="1"/>
</dbReference>
<dbReference type="InterPro" id="IPR009305">
    <property type="entry name" value="Mpo1-like"/>
</dbReference>
<evidence type="ECO:0000313" key="3">
    <source>
        <dbReference type="Proteomes" id="UP000015525"/>
    </source>
</evidence>
<dbReference type="Pfam" id="PF06127">
    <property type="entry name" value="Mpo1-like"/>
    <property type="match status" value="1"/>
</dbReference>
<keyword evidence="1" id="KW-0472">Membrane</keyword>
<evidence type="ECO:0008006" key="4">
    <source>
        <dbReference type="Google" id="ProtNLM"/>
    </source>
</evidence>
<comment type="caution">
    <text evidence="2">The sequence shown here is derived from an EMBL/GenBank/DDBJ whole genome shotgun (WGS) entry which is preliminary data.</text>
</comment>
<feature type="transmembrane region" description="Helical" evidence="1">
    <location>
        <begin position="43"/>
        <end position="62"/>
    </location>
</feature>
<gene>
    <name evidence="2" type="ORF">L288_09445</name>
</gene>
<accession>T0H6Y0</accession>
<dbReference type="PANTHER" id="PTHR34205">
    <property type="entry name" value="TRANSMEMBRANE PROTEIN"/>
    <property type="match status" value="1"/>
</dbReference>
<keyword evidence="3" id="KW-1185">Reference proteome</keyword>